<dbReference type="Gene3D" id="2.180.10.10">
    <property type="entry name" value="RHS repeat-associated core"/>
    <property type="match status" value="2"/>
</dbReference>
<feature type="region of interest" description="Disordered" evidence="1">
    <location>
        <begin position="1"/>
        <end position="64"/>
    </location>
</feature>
<dbReference type="Pfam" id="PF05593">
    <property type="entry name" value="RHS_repeat"/>
    <property type="match status" value="1"/>
</dbReference>
<evidence type="ECO:0000313" key="2">
    <source>
        <dbReference type="EMBL" id="NGO73667.1"/>
    </source>
</evidence>
<dbReference type="PANTHER" id="PTHR32305">
    <property type="match status" value="1"/>
</dbReference>
<keyword evidence="3" id="KW-1185">Reference proteome</keyword>
<dbReference type="InterPro" id="IPR050708">
    <property type="entry name" value="T6SS_VgrG/RHS"/>
</dbReference>
<reference evidence="2 3" key="1">
    <citation type="submission" date="2020-02" db="EMBL/GenBank/DDBJ databases">
        <title>Whole-genome analyses of novel actinobacteria.</title>
        <authorList>
            <person name="Sahin N."/>
            <person name="Tatar D."/>
        </authorList>
    </citation>
    <scope>NUCLEOTIDE SEQUENCE [LARGE SCALE GENOMIC DNA]</scope>
    <source>
        <strain evidence="2 3">SB3404</strain>
    </source>
</reference>
<dbReference type="NCBIfam" id="TIGR01643">
    <property type="entry name" value="YD_repeat_2x"/>
    <property type="match status" value="3"/>
</dbReference>
<feature type="non-terminal residue" evidence="2">
    <location>
        <position position="1"/>
    </location>
</feature>
<comment type="caution">
    <text evidence="2">The sequence shown here is derived from an EMBL/GenBank/DDBJ whole genome shotgun (WGS) entry which is preliminary data.</text>
</comment>
<dbReference type="Proteomes" id="UP000477722">
    <property type="component" value="Unassembled WGS sequence"/>
</dbReference>
<sequence length="694" mass="75463">RSAPTATQSRPGLPALEARHTGVRKEATREVLSSGKLRRSETTRSFDSYGMVTSESETGDAAVDGDEKCTTTRYARNTGKNILDPVAEEKTVATACGTDPDLPADLISTDRSYYDGADTLGAAPTKGDVTRTDENDGAGTGYLTTGTTTFDRYGRTVSSTDAKGRKTATAYTPSTGEAPRKTVTTNPLGHTETSHLDQRRGNPTAVVDANGKRTDVEYDALGRTARVWEPGWPKADHAARPSAEYAYRISKSKPAAVTTRELRSDGTYATSYAFYDGLLRERETQKPAADSATGRIVTETMYDTLGQEWKSYSPYYAKGSPESTLVTANDAKIPASTLTRRDGAGRTTAEIHQKYGDETRRTTTRYDGERTTVIPPKGGTATTEATDIHDRVTERLSYTNGDRTESVKATTRYGIHDKPTRFTDAAGNTWKWTYDARGRKTSADDPDKGRSTIGYDTLDQPVKTTDARGTTLTTAYDALGRKTALKHGDTTRAAWSYDKEAKGQLDSSTRYDGKAAYTTTVTGYTDRYQPTGTTVTIPSAEGELAGSYTWKYLYDAETGARTRIDQPSAGGLPSERLATSYTADGLPRSLSASGVPLVTKTTYDPLAQPVRTEHGLNGRKLYETRDWDEHTGRLNRATVDGQVALRIEDTRYGYDKAGNTTRVAATAGQDEAATHDVQCFTTNPLQRLTAAWTP</sequence>
<evidence type="ECO:0000256" key="1">
    <source>
        <dbReference type="SAM" id="MobiDB-lite"/>
    </source>
</evidence>
<accession>A0A6G4XA03</accession>
<feature type="compositionally biased region" description="Basic and acidic residues" evidence="1">
    <location>
        <begin position="17"/>
        <end position="29"/>
    </location>
</feature>
<dbReference type="InterPro" id="IPR031325">
    <property type="entry name" value="RHS_repeat"/>
</dbReference>
<feature type="region of interest" description="Disordered" evidence="1">
    <location>
        <begin position="157"/>
        <end position="203"/>
    </location>
</feature>
<dbReference type="InterPro" id="IPR006530">
    <property type="entry name" value="YD"/>
</dbReference>
<dbReference type="PANTHER" id="PTHR32305:SF17">
    <property type="entry name" value="TRNA NUCLEASE WAPA"/>
    <property type="match status" value="1"/>
</dbReference>
<dbReference type="AlphaFoldDB" id="A0A6G4XA03"/>
<organism evidence="2 3">
    <name type="scientific">Streptomyces boncukensis</name>
    <dbReference type="NCBI Taxonomy" id="2711219"/>
    <lineage>
        <taxon>Bacteria</taxon>
        <taxon>Bacillati</taxon>
        <taxon>Actinomycetota</taxon>
        <taxon>Actinomycetes</taxon>
        <taxon>Kitasatosporales</taxon>
        <taxon>Streptomycetaceae</taxon>
        <taxon>Streptomyces</taxon>
    </lineage>
</organism>
<feature type="compositionally biased region" description="Polar residues" evidence="1">
    <location>
        <begin position="45"/>
        <end position="56"/>
    </location>
</feature>
<proteinExistence type="predicted"/>
<feature type="non-terminal residue" evidence="2">
    <location>
        <position position="694"/>
    </location>
</feature>
<dbReference type="EMBL" id="JAAKZZ010000833">
    <property type="protein sequence ID" value="NGO73667.1"/>
    <property type="molecule type" value="Genomic_DNA"/>
</dbReference>
<name>A0A6G4XA03_9ACTN</name>
<gene>
    <name evidence="2" type="ORF">G5C65_36150</name>
</gene>
<feature type="compositionally biased region" description="Polar residues" evidence="1">
    <location>
        <begin position="1"/>
        <end position="10"/>
    </location>
</feature>
<protein>
    <submittedName>
        <fullName evidence="2">RHS repeat protein</fullName>
    </submittedName>
</protein>
<evidence type="ECO:0000313" key="3">
    <source>
        <dbReference type="Proteomes" id="UP000477722"/>
    </source>
</evidence>